<dbReference type="InterPro" id="IPR011990">
    <property type="entry name" value="TPR-like_helical_dom_sf"/>
</dbReference>
<dbReference type="InterPro" id="IPR058852">
    <property type="entry name" value="HTH_77"/>
</dbReference>
<dbReference type="SUPFAM" id="SSF52540">
    <property type="entry name" value="P-loop containing nucleoside triphosphate hydrolases"/>
    <property type="match status" value="1"/>
</dbReference>
<dbReference type="RefSeq" id="WP_386810710.1">
    <property type="nucleotide sequence ID" value="NZ_JBHTIH010000002.1"/>
</dbReference>
<dbReference type="Pfam" id="PF25872">
    <property type="entry name" value="HTH_77"/>
    <property type="match status" value="1"/>
</dbReference>
<evidence type="ECO:0000259" key="3">
    <source>
        <dbReference type="PROSITE" id="PS51755"/>
    </source>
</evidence>
<dbReference type="Gene3D" id="3.40.50.300">
    <property type="entry name" value="P-loop containing nucleotide triphosphate hydrolases"/>
    <property type="match status" value="1"/>
</dbReference>
<reference evidence="5" key="1">
    <citation type="journal article" date="2019" name="Int. J. Syst. Evol. Microbiol.">
        <title>The Global Catalogue of Microorganisms (GCM) 10K type strain sequencing project: providing services to taxonomists for standard genome sequencing and annotation.</title>
        <authorList>
            <consortium name="The Broad Institute Genomics Platform"/>
            <consortium name="The Broad Institute Genome Sequencing Center for Infectious Disease"/>
            <person name="Wu L."/>
            <person name="Ma J."/>
        </authorList>
    </citation>
    <scope>NUCLEOTIDE SEQUENCE [LARGE SCALE GENOMIC DNA]</scope>
    <source>
        <strain evidence="5">CCUG 55491</strain>
    </source>
</reference>
<evidence type="ECO:0000256" key="1">
    <source>
        <dbReference type="ARBA" id="ARBA00023125"/>
    </source>
</evidence>
<dbReference type="SMART" id="SM00862">
    <property type="entry name" value="Trans_reg_C"/>
    <property type="match status" value="1"/>
</dbReference>
<dbReference type="Gene3D" id="1.10.10.10">
    <property type="entry name" value="Winged helix-like DNA-binding domain superfamily/Winged helix DNA-binding domain"/>
    <property type="match status" value="1"/>
</dbReference>
<dbReference type="EMBL" id="JBHTIH010000002">
    <property type="protein sequence ID" value="MFD0737746.1"/>
    <property type="molecule type" value="Genomic_DNA"/>
</dbReference>
<dbReference type="PANTHER" id="PTHR47691">
    <property type="entry name" value="REGULATOR-RELATED"/>
    <property type="match status" value="1"/>
</dbReference>
<feature type="DNA-binding region" description="OmpR/PhoB-type" evidence="2">
    <location>
        <begin position="19"/>
        <end position="117"/>
    </location>
</feature>
<dbReference type="InterPro" id="IPR027417">
    <property type="entry name" value="P-loop_NTPase"/>
</dbReference>
<dbReference type="InterPro" id="IPR036388">
    <property type="entry name" value="WH-like_DNA-bd_sf"/>
</dbReference>
<accession>A0ABW2YHZ5</accession>
<dbReference type="Pfam" id="PF00486">
    <property type="entry name" value="Trans_reg_C"/>
    <property type="match status" value="1"/>
</dbReference>
<dbReference type="PRINTS" id="PR00364">
    <property type="entry name" value="DISEASERSIST"/>
</dbReference>
<dbReference type="CDD" id="cd00383">
    <property type="entry name" value="trans_reg_C"/>
    <property type="match status" value="1"/>
</dbReference>
<keyword evidence="4" id="KW-0547">Nucleotide-binding</keyword>
<dbReference type="SUPFAM" id="SSF46894">
    <property type="entry name" value="C-terminal effector domain of the bipartite response regulators"/>
    <property type="match status" value="1"/>
</dbReference>
<feature type="domain" description="OmpR/PhoB-type" evidence="3">
    <location>
        <begin position="19"/>
        <end position="117"/>
    </location>
</feature>
<dbReference type="GO" id="GO:0005524">
    <property type="term" value="F:ATP binding"/>
    <property type="evidence" value="ECO:0007669"/>
    <property type="project" value="UniProtKB-KW"/>
</dbReference>
<sequence>MHEPTPPIAPGAAAEESHSGLFRFGEFRFEPGEARLSRDGIAINLEPRAAAVLARFVAQPGHLFTRDALLDAVWGHRAVTPSTLTRIVRLLRHALGDEAATPCYIETVPRRGYRFIAAVDQADAPAAESPRRRASDNLFRAPPLPARLETLVPRLPELADLRELLPASRLLTLVGPRGTGKTRLAMELARDAADHYPDGVWVLDLTSCRSSDDVVDALLSCFDLGKQMRLRIDQQLARTLRDRCVLLLMDNCEQVAAACAQVADDLLRACTGLRILATSQVRLGVDGEQVYPVPSLSLPAADWLDAPDPVAAARASEAVRLLEMRAGEVDPRFVLDRDNVVAVVALCRHLEGLPLALELAASRLRVLGPHELLGRLSARRELLASDRPGAPDRQRTMRDMLSWSFNLLSRAEANLLQRLALFSGGWTLEAAEALMEDDEGGAQQVVDALGSLVDKSFVAVDHKLQPRRFRMLESVREYALERLGNDPCADECRLRLLRYYLALTARADAVLYEQPQHEYGHWLDREHANLRRAFEFALGHDHVREALQLALNLRWYWWLEGDLQRALDWIEHALLANPAPGALARARALQFIGLMQLHMSHDAAERTLVEAVAAIGQVKLPREHGLALAGLAMIRIVAGRDEEARRLLSHAMREALAIGDTQVLGYARVWASAMHSLRGRHRLAWISAHCAADELATFWRRRHSTPGFLFGFAVLNQGLQELLLGDTQAAARSFDAALSLAATLRNLRMSAAALEGFGYVLHRHGEHALAARLLGHAQALRELTGVPMSRNWQQPRREVWLALQRELGAQAQRLFDSGRQERHEALHAALYACYPAIGLTLPEAAR</sequence>
<evidence type="ECO:0000313" key="4">
    <source>
        <dbReference type="EMBL" id="MFD0737746.1"/>
    </source>
</evidence>
<proteinExistence type="predicted"/>
<comment type="caution">
    <text evidence="4">The sequence shown here is derived from an EMBL/GenBank/DDBJ whole genome shotgun (WGS) entry which is preliminary data.</text>
</comment>
<dbReference type="SUPFAM" id="SSF48452">
    <property type="entry name" value="TPR-like"/>
    <property type="match status" value="1"/>
</dbReference>
<dbReference type="InterPro" id="IPR001867">
    <property type="entry name" value="OmpR/PhoB-type_DNA-bd"/>
</dbReference>
<dbReference type="PANTHER" id="PTHR47691:SF3">
    <property type="entry name" value="HTH-TYPE TRANSCRIPTIONAL REGULATOR RV0890C-RELATED"/>
    <property type="match status" value="1"/>
</dbReference>
<keyword evidence="1 2" id="KW-0238">DNA-binding</keyword>
<dbReference type="InterPro" id="IPR016032">
    <property type="entry name" value="Sig_transdc_resp-reg_C-effctor"/>
</dbReference>
<organism evidence="4 5">
    <name type="scientific">Lysobacter koreensis</name>
    <dbReference type="NCBI Taxonomy" id="266122"/>
    <lineage>
        <taxon>Bacteria</taxon>
        <taxon>Pseudomonadati</taxon>
        <taxon>Pseudomonadota</taxon>
        <taxon>Gammaproteobacteria</taxon>
        <taxon>Lysobacterales</taxon>
        <taxon>Lysobacteraceae</taxon>
        <taxon>Lysobacter</taxon>
    </lineage>
</organism>
<dbReference type="Proteomes" id="UP001597090">
    <property type="component" value="Unassembled WGS sequence"/>
</dbReference>
<name>A0ABW2YHZ5_9GAMM</name>
<dbReference type="PROSITE" id="PS51755">
    <property type="entry name" value="OMPR_PHOB"/>
    <property type="match status" value="1"/>
</dbReference>
<keyword evidence="5" id="KW-1185">Reference proteome</keyword>
<evidence type="ECO:0000313" key="5">
    <source>
        <dbReference type="Proteomes" id="UP001597090"/>
    </source>
</evidence>
<protein>
    <submittedName>
        <fullName evidence="4">ATP-binding protein</fullName>
    </submittedName>
</protein>
<evidence type="ECO:0000256" key="2">
    <source>
        <dbReference type="PROSITE-ProRule" id="PRU01091"/>
    </source>
</evidence>
<gene>
    <name evidence="4" type="ORF">ACFQZQ_00370</name>
</gene>
<keyword evidence="4" id="KW-0067">ATP-binding</keyword>